<dbReference type="HOGENOM" id="CLU_096188_3_0_1"/>
<dbReference type="SUPFAM" id="SSF51182">
    <property type="entry name" value="RmlC-like cupins"/>
    <property type="match status" value="1"/>
</dbReference>
<reference evidence="1 2" key="1">
    <citation type="submission" date="2014-04" db="EMBL/GenBank/DDBJ databases">
        <authorList>
            <consortium name="DOE Joint Genome Institute"/>
            <person name="Kuo A."/>
            <person name="Martino E."/>
            <person name="Perotto S."/>
            <person name="Kohler A."/>
            <person name="Nagy L.G."/>
            <person name="Floudas D."/>
            <person name="Copeland A."/>
            <person name="Barry K.W."/>
            <person name="Cichocki N."/>
            <person name="Veneault-Fourrey C."/>
            <person name="LaButti K."/>
            <person name="Lindquist E.A."/>
            <person name="Lipzen A."/>
            <person name="Lundell T."/>
            <person name="Morin E."/>
            <person name="Murat C."/>
            <person name="Sun H."/>
            <person name="Tunlid A."/>
            <person name="Henrissat B."/>
            <person name="Grigoriev I.V."/>
            <person name="Hibbett D.S."/>
            <person name="Martin F."/>
            <person name="Nordberg H.P."/>
            <person name="Cantor M.N."/>
            <person name="Hua S.X."/>
        </authorList>
    </citation>
    <scope>NUCLEOTIDE SEQUENCE [LARGE SCALE GENOMIC DNA]</scope>
    <source>
        <strain evidence="1 2">Zn</strain>
    </source>
</reference>
<dbReference type="CDD" id="cd02231">
    <property type="entry name" value="cupin_BLL6423-like"/>
    <property type="match status" value="1"/>
</dbReference>
<feature type="non-terminal residue" evidence="1">
    <location>
        <position position="1"/>
    </location>
</feature>
<dbReference type="STRING" id="913774.A0A0C3GR97"/>
<dbReference type="InterPro" id="IPR011051">
    <property type="entry name" value="RmlC_Cupin_sf"/>
</dbReference>
<dbReference type="EMBL" id="KN832892">
    <property type="protein sequence ID" value="KIM93869.1"/>
    <property type="molecule type" value="Genomic_DNA"/>
</dbReference>
<dbReference type="InParanoid" id="A0A0C3GR97"/>
<sequence>FSLGYTTSSFPAPLTDGQDLTDFKGVLASSKSIGTSIHAGTVLRCINYPPKFESPMHRTVSLDYGILIDGELDCVLDSGERRSLKLGDITIQRGTMHAWVNPSPTKWARMYYVLLDAKPVIVQGKNLAEDL</sequence>
<dbReference type="Gene3D" id="2.60.120.10">
    <property type="entry name" value="Jelly Rolls"/>
    <property type="match status" value="1"/>
</dbReference>
<proteinExistence type="predicted"/>
<dbReference type="AlphaFoldDB" id="A0A0C3GR97"/>
<organism evidence="1 2">
    <name type="scientific">Oidiodendron maius (strain Zn)</name>
    <dbReference type="NCBI Taxonomy" id="913774"/>
    <lineage>
        <taxon>Eukaryota</taxon>
        <taxon>Fungi</taxon>
        <taxon>Dikarya</taxon>
        <taxon>Ascomycota</taxon>
        <taxon>Pezizomycotina</taxon>
        <taxon>Leotiomycetes</taxon>
        <taxon>Leotiomycetes incertae sedis</taxon>
        <taxon>Myxotrichaceae</taxon>
        <taxon>Oidiodendron</taxon>
    </lineage>
</organism>
<feature type="non-terminal residue" evidence="1">
    <location>
        <position position="131"/>
    </location>
</feature>
<dbReference type="PANTHER" id="PTHR36156">
    <property type="entry name" value="SLR2101 PROTEIN"/>
    <property type="match status" value="1"/>
</dbReference>
<evidence type="ECO:0000313" key="1">
    <source>
        <dbReference type="EMBL" id="KIM93869.1"/>
    </source>
</evidence>
<evidence type="ECO:0000313" key="2">
    <source>
        <dbReference type="Proteomes" id="UP000054321"/>
    </source>
</evidence>
<protein>
    <recommendedName>
        <fullName evidence="3">Cupin 2 conserved barrel domain-containing protein</fullName>
    </recommendedName>
</protein>
<reference evidence="2" key="2">
    <citation type="submission" date="2015-01" db="EMBL/GenBank/DDBJ databases">
        <title>Evolutionary Origins and Diversification of the Mycorrhizal Mutualists.</title>
        <authorList>
            <consortium name="DOE Joint Genome Institute"/>
            <consortium name="Mycorrhizal Genomics Consortium"/>
            <person name="Kohler A."/>
            <person name="Kuo A."/>
            <person name="Nagy L.G."/>
            <person name="Floudas D."/>
            <person name="Copeland A."/>
            <person name="Barry K.W."/>
            <person name="Cichocki N."/>
            <person name="Veneault-Fourrey C."/>
            <person name="LaButti K."/>
            <person name="Lindquist E.A."/>
            <person name="Lipzen A."/>
            <person name="Lundell T."/>
            <person name="Morin E."/>
            <person name="Murat C."/>
            <person name="Riley R."/>
            <person name="Ohm R."/>
            <person name="Sun H."/>
            <person name="Tunlid A."/>
            <person name="Henrissat B."/>
            <person name="Grigoriev I.V."/>
            <person name="Hibbett D.S."/>
            <person name="Martin F."/>
        </authorList>
    </citation>
    <scope>NUCLEOTIDE SEQUENCE [LARGE SCALE GENOMIC DNA]</scope>
    <source>
        <strain evidence="2">Zn</strain>
    </source>
</reference>
<accession>A0A0C3GR97</accession>
<name>A0A0C3GR97_OIDMZ</name>
<dbReference type="PANTHER" id="PTHR36156:SF3">
    <property type="entry name" value="CUPIN 2 CONSERVED BARREL DOMAIN-CONTAINING PROTEIN"/>
    <property type="match status" value="1"/>
</dbReference>
<dbReference type="Proteomes" id="UP000054321">
    <property type="component" value="Unassembled WGS sequence"/>
</dbReference>
<keyword evidence="2" id="KW-1185">Reference proteome</keyword>
<evidence type="ECO:0008006" key="3">
    <source>
        <dbReference type="Google" id="ProtNLM"/>
    </source>
</evidence>
<dbReference type="InterPro" id="IPR047142">
    <property type="entry name" value="OryJ/VirC-like"/>
</dbReference>
<gene>
    <name evidence="1" type="ORF">OIDMADRAFT_98338</name>
</gene>
<dbReference type="OrthoDB" id="5840532at2759"/>
<dbReference type="InterPro" id="IPR014710">
    <property type="entry name" value="RmlC-like_jellyroll"/>
</dbReference>